<evidence type="ECO:0000259" key="4">
    <source>
        <dbReference type="Pfam" id="PF05225"/>
    </source>
</evidence>
<gene>
    <name evidence="5" type="ORF">ABMA28_017415</name>
</gene>
<protein>
    <recommendedName>
        <fullName evidence="7">Transposase</fullName>
    </recommendedName>
</protein>
<reference evidence="5 6" key="1">
    <citation type="submission" date="2024-06" db="EMBL/GenBank/DDBJ databases">
        <title>A chromosome-level genome assembly of beet webworm, Loxostege sticticalis.</title>
        <authorList>
            <person name="Zhang Y."/>
        </authorList>
    </citation>
    <scope>NUCLEOTIDE SEQUENCE [LARGE SCALE GENOMIC DNA]</scope>
    <source>
        <strain evidence="5">AQ028</strain>
        <tissue evidence="5">Male pupae</tissue>
    </source>
</reference>
<dbReference type="Gene3D" id="1.10.10.60">
    <property type="entry name" value="Homeodomain-like"/>
    <property type="match status" value="1"/>
</dbReference>
<dbReference type="Proteomes" id="UP001549921">
    <property type="component" value="Unassembled WGS sequence"/>
</dbReference>
<proteinExistence type="predicted"/>
<evidence type="ECO:0000256" key="2">
    <source>
        <dbReference type="SAM" id="MobiDB-lite"/>
    </source>
</evidence>
<dbReference type="Pfam" id="PF03184">
    <property type="entry name" value="DDE_1"/>
    <property type="match status" value="1"/>
</dbReference>
<feature type="domain" description="DDE-1" evidence="3">
    <location>
        <begin position="207"/>
        <end position="374"/>
    </location>
</feature>
<comment type="caution">
    <text evidence="5">The sequence shown here is derived from an EMBL/GenBank/DDBJ whole genome shotgun (WGS) entry which is preliminary data.</text>
</comment>
<dbReference type="EMBL" id="JBEDNZ010000039">
    <property type="protein sequence ID" value="KAL0803352.1"/>
    <property type="molecule type" value="Genomic_DNA"/>
</dbReference>
<dbReference type="PANTHER" id="PTHR19303:SF74">
    <property type="entry name" value="POGO TRANSPOSABLE ELEMENT WITH KRAB DOMAIN"/>
    <property type="match status" value="1"/>
</dbReference>
<feature type="domain" description="HTH psq-type" evidence="4">
    <location>
        <begin position="14"/>
        <end position="55"/>
    </location>
</feature>
<accession>A0ABD0S282</accession>
<evidence type="ECO:0000313" key="6">
    <source>
        <dbReference type="Proteomes" id="UP001549921"/>
    </source>
</evidence>
<evidence type="ECO:0000256" key="1">
    <source>
        <dbReference type="ARBA" id="ARBA00004123"/>
    </source>
</evidence>
<evidence type="ECO:0000259" key="3">
    <source>
        <dbReference type="Pfam" id="PF03184"/>
    </source>
</evidence>
<feature type="compositionally biased region" description="Polar residues" evidence="2">
    <location>
        <begin position="556"/>
        <end position="565"/>
    </location>
</feature>
<dbReference type="SUPFAM" id="SSF46689">
    <property type="entry name" value="Homeodomain-like"/>
    <property type="match status" value="1"/>
</dbReference>
<dbReference type="InterPro" id="IPR004875">
    <property type="entry name" value="DDE_SF_endonuclease_dom"/>
</dbReference>
<comment type="subcellular location">
    <subcellularLocation>
        <location evidence="1">Nucleus</location>
    </subcellularLocation>
</comment>
<evidence type="ECO:0000313" key="5">
    <source>
        <dbReference type="EMBL" id="KAL0803352.1"/>
    </source>
</evidence>
<dbReference type="PANTHER" id="PTHR19303">
    <property type="entry name" value="TRANSPOSON"/>
    <property type="match status" value="1"/>
</dbReference>
<dbReference type="InterPro" id="IPR036397">
    <property type="entry name" value="RNaseH_sf"/>
</dbReference>
<dbReference type="InterPro" id="IPR007889">
    <property type="entry name" value="HTH_Psq"/>
</dbReference>
<dbReference type="AlphaFoldDB" id="A0ABD0S282"/>
<dbReference type="GO" id="GO:0005634">
    <property type="term" value="C:nucleus"/>
    <property type="evidence" value="ECO:0007669"/>
    <property type="project" value="UniProtKB-SubCell"/>
</dbReference>
<dbReference type="InterPro" id="IPR050863">
    <property type="entry name" value="CenT-Element_Derived"/>
</dbReference>
<sequence length="797" mass="91309">MPSKYKKKKIAQYTEEDLANAIREVTQNGSSMYAAAKKYQIPTTTLYDKIKGNYNTNVVGRPVAIPLELESQLANAIRILEKWGFGLSREEVMNVVADFVKCNKMVTPFKNNKPGKDWFINFRKRHNLSIKKPQPVEYVRKQMTDPFVIFEYFKLLEVTLTDLNLFESPDLIWNLDETSLSLDPTRTKVVGAINKPCSRTTCGTGKENITVLAAVNASGKKATPLIVFKGKNVWDQWMATTGNYGFELAYAASSKGWMETDIFHNYLQNVLIPSFGDDRPVLIIYDGHSTHVDVRVIELAIKNNITILKLPPHTSHLLQPLDISVFKSFKNKWDSKLVDWQRHNVGVKMPKNIFSQTFADTWNETDPEVIKSGFKKAGIVPFDAQVIPKDKYDPAAYRRYEDQKISFNLQAHVSLKTPKSLKGLCVDFFNMKCQLAETLDVVDQGTTTKNVMFLSAVSKNDEETQSFVTNQTSTLPKCLRLPCDNIQRQEKKTPKINIISNIKVDFEEILLAKIRQDKRENTTAKKKRVAKGAEVITAATLIAKKNEEESKKQNTTEDLSQTQNSKGKRKINSKDEKPGPSGVKTIKKKKNQQKETKAERFEHAEEVNLHEQSPCKQANMCIKLDEETILRNEALNTPKTKGKGKGKGKKTRTGKENIYLAEENKTSIDNMKTEEKTVMVINKKVSDTVSEDTEGKSGEMQELILNDAVLVRYFSRKKWKYYIGFIINIYEKDNDTYFTIDFLRTINRPHLTFVQPKRKDRDEITKELIVKKVDLRRSFENDSEFILTNEDDKLYFE</sequence>
<name>A0ABD0S282_LOXSC</name>
<feature type="region of interest" description="Disordered" evidence="2">
    <location>
        <begin position="547"/>
        <end position="610"/>
    </location>
</feature>
<dbReference type="Pfam" id="PF05225">
    <property type="entry name" value="HTH_psq"/>
    <property type="match status" value="1"/>
</dbReference>
<dbReference type="Gene3D" id="3.30.420.10">
    <property type="entry name" value="Ribonuclease H-like superfamily/Ribonuclease H"/>
    <property type="match status" value="1"/>
</dbReference>
<evidence type="ECO:0008006" key="7">
    <source>
        <dbReference type="Google" id="ProtNLM"/>
    </source>
</evidence>
<dbReference type="InterPro" id="IPR009057">
    <property type="entry name" value="Homeodomain-like_sf"/>
</dbReference>
<organism evidence="5 6">
    <name type="scientific">Loxostege sticticalis</name>
    <name type="common">Beet webworm moth</name>
    <dbReference type="NCBI Taxonomy" id="481309"/>
    <lineage>
        <taxon>Eukaryota</taxon>
        <taxon>Metazoa</taxon>
        <taxon>Ecdysozoa</taxon>
        <taxon>Arthropoda</taxon>
        <taxon>Hexapoda</taxon>
        <taxon>Insecta</taxon>
        <taxon>Pterygota</taxon>
        <taxon>Neoptera</taxon>
        <taxon>Endopterygota</taxon>
        <taxon>Lepidoptera</taxon>
        <taxon>Glossata</taxon>
        <taxon>Ditrysia</taxon>
        <taxon>Pyraloidea</taxon>
        <taxon>Crambidae</taxon>
        <taxon>Pyraustinae</taxon>
        <taxon>Loxostege</taxon>
    </lineage>
</organism>
<feature type="compositionally biased region" description="Basic and acidic residues" evidence="2">
    <location>
        <begin position="592"/>
        <end position="609"/>
    </location>
</feature>